<sequence>MTNDEAAGYLGLCRKAAWIATKGTNADVEDVTQELFLWVLETKAIESPSYKGLASLLVKEARSYIADQRNQASPLGWSPEPWTTDEIRAALRAGYRELPPQLSEALASDRMPQGYRDVLEATYGRGEMPPRGSALRRRMYRAVDRLQEVVNWPLAGIPGGVVDIHDLTDTEDGWLSTAADRGTEQRRELSARGALLGRVALASS</sequence>
<reference evidence="2" key="1">
    <citation type="journal article" date="2019" name="Int. J. Syst. Evol. Microbiol.">
        <title>The Global Catalogue of Microorganisms (GCM) 10K type strain sequencing project: providing services to taxonomists for standard genome sequencing and annotation.</title>
        <authorList>
            <consortium name="The Broad Institute Genomics Platform"/>
            <consortium name="The Broad Institute Genome Sequencing Center for Infectious Disease"/>
            <person name="Wu L."/>
            <person name="Ma J."/>
        </authorList>
    </citation>
    <scope>NUCLEOTIDE SEQUENCE [LARGE SCALE GENOMIC DNA]</scope>
    <source>
        <strain evidence="2">ZS-35-S2</strain>
    </source>
</reference>
<keyword evidence="2" id="KW-1185">Reference proteome</keyword>
<dbReference type="Proteomes" id="UP001596203">
    <property type="component" value="Unassembled WGS sequence"/>
</dbReference>
<name>A0ABW1KIX7_9ACTN</name>
<accession>A0ABW1KIX7</accession>
<proteinExistence type="predicted"/>
<dbReference type="RefSeq" id="WP_377429835.1">
    <property type="nucleotide sequence ID" value="NZ_JBHSPR010000044.1"/>
</dbReference>
<protein>
    <recommendedName>
        <fullName evidence="3">Sigma-70 family RNA polymerase sigma factor</fullName>
    </recommendedName>
</protein>
<evidence type="ECO:0000313" key="1">
    <source>
        <dbReference type="EMBL" id="MFC6021540.1"/>
    </source>
</evidence>
<gene>
    <name evidence="1" type="ORF">ACFP2T_35900</name>
</gene>
<organism evidence="1 2">
    <name type="scientific">Plantactinospora solaniradicis</name>
    <dbReference type="NCBI Taxonomy" id="1723736"/>
    <lineage>
        <taxon>Bacteria</taxon>
        <taxon>Bacillati</taxon>
        <taxon>Actinomycetota</taxon>
        <taxon>Actinomycetes</taxon>
        <taxon>Micromonosporales</taxon>
        <taxon>Micromonosporaceae</taxon>
        <taxon>Plantactinospora</taxon>
    </lineage>
</organism>
<evidence type="ECO:0008006" key="3">
    <source>
        <dbReference type="Google" id="ProtNLM"/>
    </source>
</evidence>
<dbReference type="EMBL" id="JBHSPR010000044">
    <property type="protein sequence ID" value="MFC6021540.1"/>
    <property type="molecule type" value="Genomic_DNA"/>
</dbReference>
<evidence type="ECO:0000313" key="2">
    <source>
        <dbReference type="Proteomes" id="UP001596203"/>
    </source>
</evidence>
<comment type="caution">
    <text evidence="1">The sequence shown here is derived from an EMBL/GenBank/DDBJ whole genome shotgun (WGS) entry which is preliminary data.</text>
</comment>